<keyword evidence="1" id="KW-1133">Transmembrane helix</keyword>
<name>A0A0B4N3S3_ECOLX</name>
<evidence type="ECO:0000313" key="2">
    <source>
        <dbReference type="EMBL" id="AIG62370.1"/>
    </source>
</evidence>
<feature type="transmembrane region" description="Helical" evidence="1">
    <location>
        <begin position="364"/>
        <end position="388"/>
    </location>
</feature>
<evidence type="ECO:0000313" key="5">
    <source>
        <dbReference type="Proteomes" id="UP000531463"/>
    </source>
</evidence>
<gene>
    <name evidence="2" type="primary">wzy</name>
    <name evidence="4" type="ORF">GAI89_01635</name>
</gene>
<reference evidence="3" key="1">
    <citation type="submission" date="2015-02" db="EMBL/GenBank/DDBJ databases">
        <title>Molecular Serotyping of Escherichia coli: A Verification and Reclassification.</title>
        <authorList>
            <person name="Yan X."/>
            <person name="Baranzoni G.M."/>
            <person name="Fratamico P.M."/>
            <person name="Debroy C."/>
            <person name="Tebbs R.S."/>
            <person name="Liu Y."/>
            <person name="O'Connell C.D."/>
            <person name="Swimley M."/>
            <person name="Matheny S."/>
        </authorList>
    </citation>
    <scope>NUCLEOTIDE SEQUENCE</scope>
    <source>
        <strain evidence="3">PF10-7H</strain>
    </source>
</reference>
<dbReference type="AlphaFoldDB" id="A0A0B4N3S3"/>
<feature type="transmembrane region" description="Helical" evidence="1">
    <location>
        <begin position="45"/>
        <end position="62"/>
    </location>
</feature>
<feature type="transmembrane region" description="Helical" evidence="1">
    <location>
        <begin position="201"/>
        <end position="227"/>
    </location>
</feature>
<feature type="transmembrane region" description="Helical" evidence="1">
    <location>
        <begin position="82"/>
        <end position="99"/>
    </location>
</feature>
<dbReference type="EMBL" id="AASWKH010000001">
    <property type="protein sequence ID" value="EFH6093366.1"/>
    <property type="molecule type" value="Genomic_DNA"/>
</dbReference>
<keyword evidence="1" id="KW-0812">Transmembrane</keyword>
<organism evidence="2">
    <name type="scientific">Escherichia coli</name>
    <dbReference type="NCBI Taxonomy" id="562"/>
    <lineage>
        <taxon>Bacteria</taxon>
        <taxon>Pseudomonadati</taxon>
        <taxon>Pseudomonadota</taxon>
        <taxon>Gammaproteobacteria</taxon>
        <taxon>Enterobacterales</taxon>
        <taxon>Enterobacteriaceae</taxon>
        <taxon>Escherichia</taxon>
    </lineage>
</organism>
<protein>
    <submittedName>
        <fullName evidence="2">O-antigen polymerase</fullName>
    </submittedName>
</protein>
<feature type="transmembrane region" description="Helical" evidence="1">
    <location>
        <begin position="111"/>
        <end position="131"/>
    </location>
</feature>
<feature type="transmembrane region" description="Helical" evidence="1">
    <location>
        <begin position="239"/>
        <end position="256"/>
    </location>
</feature>
<feature type="transmembrane region" description="Helical" evidence="1">
    <location>
        <begin position="328"/>
        <end position="352"/>
    </location>
</feature>
<reference evidence="2" key="2">
    <citation type="journal article" date="2016" name="PLoS ONE">
        <title>Comparison of O-Antigen Gene Clusters of All O-Serogroups of Escherichia coli and Proposal for Adopting a New Nomenclature for O-Typing.</title>
        <authorList>
            <person name="DebRoy C."/>
            <person name="Fratamico P.M."/>
            <person name="Yan X."/>
            <person name="Baranzoni G."/>
            <person name="Liu Y."/>
            <person name="Needleman D.S."/>
            <person name="Tebbs R."/>
            <person name="O'Connell C.D."/>
            <person name="Allred A."/>
            <person name="Swimley M."/>
            <person name="Mwangi M."/>
            <person name="Kapur V."/>
            <person name="Raygoza Garay J.A."/>
            <person name="Roberts E.L."/>
            <person name="Katani R."/>
        </authorList>
    </citation>
    <scope>NUCLEOTIDE SEQUENCE</scope>
    <source>
        <strain evidence="2">OX18</strain>
    </source>
</reference>
<evidence type="ECO:0000313" key="4">
    <source>
        <dbReference type="EMBL" id="EFH6093366.1"/>
    </source>
</evidence>
<dbReference type="RefSeq" id="WP_000578522.1">
    <property type="nucleotide sequence ID" value="NZ_AP027156.1"/>
</dbReference>
<dbReference type="EMBL" id="KJ710507">
    <property type="protein sequence ID" value="AIG62370.1"/>
    <property type="molecule type" value="Genomic_DNA"/>
</dbReference>
<dbReference type="Proteomes" id="UP000531463">
    <property type="component" value="Unassembled WGS sequence"/>
</dbReference>
<reference evidence="4 5" key="3">
    <citation type="submission" date="2019-12" db="EMBL/GenBank/DDBJ databases">
        <authorList>
            <consortium name="NARMS: The National Antimicrobial Resistance Monitoring System"/>
        </authorList>
    </citation>
    <scope>NUCLEOTIDE SEQUENCE [LARGE SCALE GENOMIC DNA]</scope>
    <source>
        <strain evidence="4 5">CVM N19EC0510</strain>
    </source>
</reference>
<feature type="transmembrane region" description="Helical" evidence="1">
    <location>
        <begin position="6"/>
        <end position="33"/>
    </location>
</feature>
<sequence length="396" mass="45089">MIFYNLLLVIAIFFSSLVNHGNAKFIPVLLIILLINPRNYTYKNMLCLIAGGGLITASAIYFNLYGFLDVHPEKVEAFWGNYFSYLALIMFIVMYIQIASNKNIYSKLYNAIKYVIIVHVLIITLQGIVFYTTGTYIDFVEPFTGEASRYENYLESASFAKIRFTGLYVEPSTYAAAIVTLVLTKSILATQLNKGNDYFDYIALLSAILTFSSASIIYANIAILYLIYTTVLNSKLKSLALIAVSMILCGTFFIFHNEIFQIAIDTVTKFQERGGMRLGLIHYIFSEREGFIYWFGPNIFGLEKELYILTHNLNNGPRLMGAENDSGLFVYFVVMFGVFSIIPLLATFLFILNKKKQLSIPFVIVGLTKISFMHYVFWIFIITLIYSLNAKKINDD</sequence>
<dbReference type="EMBL" id="KP835693">
    <property type="protein sequence ID" value="AKM71192.1"/>
    <property type="molecule type" value="Genomic_DNA"/>
</dbReference>
<keyword evidence="1" id="KW-0472">Membrane</keyword>
<accession>A0A0B4N3S3</accession>
<evidence type="ECO:0000313" key="3">
    <source>
        <dbReference type="EMBL" id="AKM71192.1"/>
    </source>
</evidence>
<evidence type="ECO:0000256" key="1">
    <source>
        <dbReference type="SAM" id="Phobius"/>
    </source>
</evidence>
<proteinExistence type="predicted"/>